<dbReference type="InterPro" id="IPR036008">
    <property type="entry name" value="Aconitase_4Fe-4S_dom"/>
</dbReference>
<evidence type="ECO:0000256" key="2">
    <source>
        <dbReference type="ARBA" id="ARBA00002695"/>
    </source>
</evidence>
<dbReference type="InterPro" id="IPR001030">
    <property type="entry name" value="Acoase/IPM_deHydtase_lsu_aba"/>
</dbReference>
<dbReference type="AlphaFoldDB" id="G4QB34"/>
<evidence type="ECO:0000256" key="10">
    <source>
        <dbReference type="ARBA" id="ARBA00023014"/>
    </source>
</evidence>
<evidence type="ECO:0000313" key="15">
    <source>
        <dbReference type="EMBL" id="AEP36575.1"/>
    </source>
</evidence>
<keyword evidence="16" id="KW-1185">Reference proteome</keyword>
<comment type="cofactor">
    <cofactor evidence="13">
        <name>[4Fe-4S] cluster</name>
        <dbReference type="ChEBI" id="CHEBI:49883"/>
    </cofactor>
    <text evidence="13">Binds 1 [4Fe-4S] cluster per subunit.</text>
</comment>
<feature type="binding site" evidence="13">
    <location>
        <position position="411"/>
    </location>
    <ligand>
        <name>[4Fe-4S] cluster</name>
        <dbReference type="ChEBI" id="CHEBI:49883"/>
    </ligand>
</feature>
<dbReference type="PRINTS" id="PR00415">
    <property type="entry name" value="ACONITASE"/>
</dbReference>
<dbReference type="STRING" id="1008459.TASI_0805"/>
<evidence type="ECO:0000256" key="1">
    <source>
        <dbReference type="ARBA" id="ARBA00000491"/>
    </source>
</evidence>
<feature type="binding site" evidence="13">
    <location>
        <position position="347"/>
    </location>
    <ligand>
        <name>[4Fe-4S] cluster</name>
        <dbReference type="ChEBI" id="CHEBI:49883"/>
    </ligand>
</feature>
<evidence type="ECO:0000256" key="6">
    <source>
        <dbReference type="ARBA" id="ARBA00022485"/>
    </source>
</evidence>
<dbReference type="PANTHER" id="PTHR43822">
    <property type="entry name" value="HOMOACONITASE, MITOCHONDRIAL-RELATED"/>
    <property type="match status" value="1"/>
</dbReference>
<evidence type="ECO:0000256" key="12">
    <source>
        <dbReference type="ARBA" id="ARBA00023304"/>
    </source>
</evidence>
<evidence type="ECO:0000259" key="14">
    <source>
        <dbReference type="Pfam" id="PF00330"/>
    </source>
</evidence>
<dbReference type="UniPathway" id="UPA00048">
    <property type="reaction ID" value="UER00071"/>
</dbReference>
<dbReference type="CDD" id="cd01583">
    <property type="entry name" value="IPMI"/>
    <property type="match status" value="1"/>
</dbReference>
<reference key="1">
    <citation type="submission" date="2011-09" db="EMBL/GenBank/DDBJ databases">
        <title>Genomic characterization of the Taylorella genus.</title>
        <authorList>
            <person name="Hebert L."/>
            <person name="Moumen B."/>
            <person name="Pons N."/>
            <person name="Duquesne F."/>
            <person name="Breuil M.-F."/>
            <person name="Goux D."/>
            <person name="Batto J.-M."/>
            <person name="Renault P."/>
            <person name="Laugier C."/>
            <person name="Petry S."/>
        </authorList>
    </citation>
    <scope>NUCLEOTIDE SEQUENCE</scope>
    <source>
        <strain>MCE3</strain>
    </source>
</reference>
<evidence type="ECO:0000256" key="8">
    <source>
        <dbReference type="ARBA" id="ARBA00022723"/>
    </source>
</evidence>
<keyword evidence="6 13" id="KW-0004">4Fe-4S</keyword>
<comment type="catalytic activity">
    <reaction evidence="1 13">
        <text>(2R,3S)-3-isopropylmalate = (2S)-2-isopropylmalate</text>
        <dbReference type="Rhea" id="RHEA:32287"/>
        <dbReference type="ChEBI" id="CHEBI:1178"/>
        <dbReference type="ChEBI" id="CHEBI:35121"/>
        <dbReference type="EC" id="4.2.1.33"/>
    </reaction>
</comment>
<dbReference type="GO" id="GO:0003861">
    <property type="term" value="F:3-isopropylmalate dehydratase activity"/>
    <property type="evidence" value="ECO:0007669"/>
    <property type="project" value="UniProtKB-UniRule"/>
</dbReference>
<feature type="domain" description="Aconitase/3-isopropylmalate dehydratase large subunit alpha/beta/alpha" evidence="14">
    <location>
        <begin position="7"/>
        <end position="458"/>
    </location>
</feature>
<dbReference type="NCBIfam" id="NF004016">
    <property type="entry name" value="PRK05478.1"/>
    <property type="match status" value="1"/>
</dbReference>
<sequence length="473" mass="51409">MNKTLYDKLWDAHVVSNSDDGTSLIYIDRQLLHEVTSPQAFEGLRLNNRKPWRIEANLAVVDHNIPTKNIKMGIDEPIAKLQVDTLRKNCEAFDITFFDVNDIRNGIVHVVGPEQGATLPGMTVVCGDSHTSTHGAIGALAFGIGTSEVEHVLSTQTLIKTKDKNMLIRVDGKLPDGCTSKDLILYIIGQIGTAGGTGYAIEFAGSTISDLSIESRLTICNMAIEAGARSGLVAVDDKTIDYFKNKPFAPKGADWDMAVEYWKTLNSDEGAHFDKVIKIDATKVVPQVTWGTSPEMVLGVGDQVPNPSDESDLTKSQGIARALEYMGLEPNQKITDIFIDKVFIGSCTNSRIEDIRSAAEVVKGKRIASNIKLAMVVPGSGLVKEQAEKEGLDKVFTDAGFEWRSPGCSMCLAMNNDRLSPQERCASTSNRNFEGRQGHGGRTHLVSPAMAAAAAIAGHFVDIRDFKNLNSQI</sequence>
<dbReference type="InterPro" id="IPR015931">
    <property type="entry name" value="Acnase/IPM_dHydase_lsu_aba_1/3"/>
</dbReference>
<dbReference type="Pfam" id="PF00330">
    <property type="entry name" value="Aconitase"/>
    <property type="match status" value="1"/>
</dbReference>
<keyword evidence="12 13" id="KW-0100">Branched-chain amino acid biosynthesis</keyword>
<dbReference type="OrthoDB" id="9802769at2"/>
<comment type="subunit">
    <text evidence="4 13">Heterodimer of LeuC and LeuD.</text>
</comment>
<evidence type="ECO:0000256" key="9">
    <source>
        <dbReference type="ARBA" id="ARBA00023004"/>
    </source>
</evidence>
<keyword evidence="8 13" id="KW-0479">Metal-binding</keyword>
<dbReference type="GO" id="GO:0046872">
    <property type="term" value="F:metal ion binding"/>
    <property type="evidence" value="ECO:0007669"/>
    <property type="project" value="UniProtKB-KW"/>
</dbReference>
<dbReference type="HAMAP" id="MF_01026">
    <property type="entry name" value="LeuC_type1"/>
    <property type="match status" value="1"/>
</dbReference>
<keyword evidence="10 13" id="KW-0411">Iron-sulfur</keyword>
<comment type="pathway">
    <text evidence="3 13">Amino-acid biosynthesis; L-leucine biosynthesis; L-leucine from 3-methyl-2-oxobutanoate: step 2/4.</text>
</comment>
<evidence type="ECO:0000313" key="16">
    <source>
        <dbReference type="Proteomes" id="UP000009284"/>
    </source>
</evidence>
<evidence type="ECO:0000256" key="13">
    <source>
        <dbReference type="HAMAP-Rule" id="MF_01026"/>
    </source>
</evidence>
<evidence type="ECO:0000256" key="7">
    <source>
        <dbReference type="ARBA" id="ARBA00022605"/>
    </source>
</evidence>
<dbReference type="Gene3D" id="3.30.499.10">
    <property type="entry name" value="Aconitase, domain 3"/>
    <property type="match status" value="2"/>
</dbReference>
<proteinExistence type="inferred from homology"/>
<keyword evidence="5 13" id="KW-0432">Leucine biosynthesis</keyword>
<evidence type="ECO:0000256" key="3">
    <source>
        <dbReference type="ARBA" id="ARBA00004729"/>
    </source>
</evidence>
<dbReference type="InterPro" id="IPR004430">
    <property type="entry name" value="3-IsopropMal_deHydase_lsu"/>
</dbReference>
<dbReference type="PROSITE" id="PS00450">
    <property type="entry name" value="ACONITASE_1"/>
    <property type="match status" value="1"/>
</dbReference>
<evidence type="ECO:0000256" key="5">
    <source>
        <dbReference type="ARBA" id="ARBA00022430"/>
    </source>
</evidence>
<name>G4QB34_TAYAM</name>
<dbReference type="Proteomes" id="UP000009284">
    <property type="component" value="Chromosome"/>
</dbReference>
<comment type="similarity">
    <text evidence="13">Belongs to the aconitase/IPM isomerase family. LeuC type 1 subfamily.</text>
</comment>
<dbReference type="eggNOG" id="COG0065">
    <property type="taxonomic scope" value="Bacteria"/>
</dbReference>
<dbReference type="EMBL" id="CP003059">
    <property type="protein sequence ID" value="AEP36575.1"/>
    <property type="molecule type" value="Genomic_DNA"/>
</dbReference>
<gene>
    <name evidence="13" type="primary">leuC</name>
    <name evidence="15" type="ordered locus">TASI_0805</name>
</gene>
<dbReference type="FunFam" id="3.30.499.10:FF:000007">
    <property type="entry name" value="3-isopropylmalate dehydratase large subunit"/>
    <property type="match status" value="1"/>
</dbReference>
<dbReference type="SUPFAM" id="SSF53732">
    <property type="entry name" value="Aconitase iron-sulfur domain"/>
    <property type="match status" value="1"/>
</dbReference>
<dbReference type="PANTHER" id="PTHR43822:SF9">
    <property type="entry name" value="3-ISOPROPYLMALATE DEHYDRATASE"/>
    <property type="match status" value="1"/>
</dbReference>
<comment type="function">
    <text evidence="2 13">Catalyzes the isomerization between 2-isopropylmalate and 3-isopropylmalate, via the formation of 2-isopropylmaleate.</text>
</comment>
<keyword evidence="9 13" id="KW-0408">Iron</keyword>
<reference evidence="15 16" key="2">
    <citation type="journal article" date="2012" name="PLoS ONE">
        <title>Genomic characterization of the taylorella genus.</title>
        <authorList>
            <person name="Hebert L."/>
            <person name="Moumen B."/>
            <person name="Pons N."/>
            <person name="Duquesne F."/>
            <person name="Breuil M.F."/>
            <person name="Goux D."/>
            <person name="Batto J.M."/>
            <person name="Laugier C."/>
            <person name="Renault P."/>
            <person name="Petry S."/>
        </authorList>
    </citation>
    <scope>NUCLEOTIDE SEQUENCE [LARGE SCALE GENOMIC DNA]</scope>
    <source>
        <strain evidence="15 16">MCE3</strain>
    </source>
</reference>
<protein>
    <recommendedName>
        <fullName evidence="13">3-isopropylmalate dehydratase large subunit</fullName>
        <ecNumber evidence="13">4.2.1.33</ecNumber>
    </recommendedName>
    <alternativeName>
        <fullName evidence="13">Alpha-IPM isomerase</fullName>
        <shortName evidence="13">IPMI</shortName>
    </alternativeName>
    <alternativeName>
        <fullName evidence="13">Isopropylmalate isomerase</fullName>
    </alternativeName>
</protein>
<keyword evidence="7 13" id="KW-0028">Amino-acid biosynthesis</keyword>
<dbReference type="EC" id="4.2.1.33" evidence="13"/>
<keyword evidence="11 13" id="KW-0456">Lyase</keyword>
<dbReference type="InterPro" id="IPR050067">
    <property type="entry name" value="IPM_dehydratase_rel_enz"/>
</dbReference>
<organism evidence="15 16">
    <name type="scientific">Taylorella asinigenitalis (strain MCE3)</name>
    <dbReference type="NCBI Taxonomy" id="1008459"/>
    <lineage>
        <taxon>Bacteria</taxon>
        <taxon>Pseudomonadati</taxon>
        <taxon>Pseudomonadota</taxon>
        <taxon>Betaproteobacteria</taxon>
        <taxon>Burkholderiales</taxon>
        <taxon>Alcaligenaceae</taxon>
        <taxon>Taylorella</taxon>
    </lineage>
</organism>
<feature type="binding site" evidence="13">
    <location>
        <position position="408"/>
    </location>
    <ligand>
        <name>[4Fe-4S] cluster</name>
        <dbReference type="ChEBI" id="CHEBI:49883"/>
    </ligand>
</feature>
<dbReference type="GO" id="GO:0009098">
    <property type="term" value="P:L-leucine biosynthetic process"/>
    <property type="evidence" value="ECO:0007669"/>
    <property type="project" value="UniProtKB-UniRule"/>
</dbReference>
<dbReference type="InterPro" id="IPR018136">
    <property type="entry name" value="Aconitase_4Fe-4S_BS"/>
</dbReference>
<dbReference type="KEGG" id="tas:TASI_0805"/>
<accession>G4QB34</accession>
<dbReference type="RefSeq" id="WP_014111471.1">
    <property type="nucleotide sequence ID" value="NC_016043.1"/>
</dbReference>
<dbReference type="NCBIfam" id="NF009116">
    <property type="entry name" value="PRK12466.1"/>
    <property type="match status" value="1"/>
</dbReference>
<dbReference type="HOGENOM" id="CLU_006714_3_4_4"/>
<dbReference type="GO" id="GO:0051539">
    <property type="term" value="F:4 iron, 4 sulfur cluster binding"/>
    <property type="evidence" value="ECO:0007669"/>
    <property type="project" value="UniProtKB-KW"/>
</dbReference>
<dbReference type="NCBIfam" id="TIGR00170">
    <property type="entry name" value="leuC"/>
    <property type="match status" value="1"/>
</dbReference>
<evidence type="ECO:0000256" key="4">
    <source>
        <dbReference type="ARBA" id="ARBA00011271"/>
    </source>
</evidence>
<evidence type="ECO:0000256" key="11">
    <source>
        <dbReference type="ARBA" id="ARBA00023239"/>
    </source>
</evidence>
<dbReference type="InterPro" id="IPR033941">
    <property type="entry name" value="IPMI_cat"/>
</dbReference>
<dbReference type="PROSITE" id="PS01244">
    <property type="entry name" value="ACONITASE_2"/>
    <property type="match status" value="1"/>
</dbReference>